<feature type="region of interest" description="Disordered" evidence="6">
    <location>
        <begin position="469"/>
        <end position="488"/>
    </location>
</feature>
<keyword evidence="3" id="KW-0238">DNA-binding</keyword>
<dbReference type="GO" id="GO:0003743">
    <property type="term" value="F:translation initiation factor activity"/>
    <property type="evidence" value="ECO:0007669"/>
    <property type="project" value="UniProtKB-KW"/>
</dbReference>
<dbReference type="InParanoid" id="F0XRG9"/>
<dbReference type="GeneID" id="25976384"/>
<evidence type="ECO:0000313" key="10">
    <source>
        <dbReference type="Proteomes" id="UP000007796"/>
    </source>
</evidence>
<evidence type="ECO:0000256" key="5">
    <source>
        <dbReference type="ARBA" id="ARBA00023242"/>
    </source>
</evidence>
<feature type="compositionally biased region" description="Acidic residues" evidence="6">
    <location>
        <begin position="2052"/>
        <end position="2064"/>
    </location>
</feature>
<gene>
    <name evidence="9" type="ORF">CMQ_33</name>
</gene>
<feature type="region of interest" description="Disordered" evidence="6">
    <location>
        <begin position="881"/>
        <end position="990"/>
    </location>
</feature>
<dbReference type="GO" id="GO:0005634">
    <property type="term" value="C:nucleus"/>
    <property type="evidence" value="ECO:0007669"/>
    <property type="project" value="UniProtKB-SubCell"/>
</dbReference>
<dbReference type="PANTHER" id="PTHR15180:SF1">
    <property type="entry name" value="GENERAL TRANSCRIPTION FACTOR 3C POLYPEPTIDE 1"/>
    <property type="match status" value="1"/>
</dbReference>
<keyword evidence="4" id="KW-0804">Transcription</keyword>
<evidence type="ECO:0000256" key="6">
    <source>
        <dbReference type="SAM" id="MobiDB-lite"/>
    </source>
</evidence>
<organism evidence="10">
    <name type="scientific">Grosmannia clavigera (strain kw1407 / UAMH 11150)</name>
    <name type="common">Blue stain fungus</name>
    <name type="synonym">Graphiocladiella clavigera</name>
    <dbReference type="NCBI Taxonomy" id="655863"/>
    <lineage>
        <taxon>Eukaryota</taxon>
        <taxon>Fungi</taxon>
        <taxon>Dikarya</taxon>
        <taxon>Ascomycota</taxon>
        <taxon>Pezizomycotina</taxon>
        <taxon>Sordariomycetes</taxon>
        <taxon>Sordariomycetidae</taxon>
        <taxon>Ophiostomatales</taxon>
        <taxon>Ophiostomataceae</taxon>
        <taxon>Leptographium</taxon>
    </lineage>
</organism>
<feature type="compositionally biased region" description="Gly residues" evidence="6">
    <location>
        <begin position="1443"/>
        <end position="1455"/>
    </location>
</feature>
<feature type="region of interest" description="Disordered" evidence="6">
    <location>
        <begin position="493"/>
        <end position="618"/>
    </location>
</feature>
<dbReference type="InterPro" id="IPR044210">
    <property type="entry name" value="Tfc3-like"/>
</dbReference>
<dbReference type="RefSeq" id="XP_014169447.1">
    <property type="nucleotide sequence ID" value="XM_014313972.1"/>
</dbReference>
<keyword evidence="9" id="KW-0648">Protein biosynthesis</keyword>
<name>F0XRG9_GROCL</name>
<feature type="domain" description="B-block binding subunit of TFIIIC" evidence="7">
    <location>
        <begin position="188"/>
        <end position="255"/>
    </location>
</feature>
<keyword evidence="9" id="KW-0396">Initiation factor</keyword>
<feature type="region of interest" description="Disordered" evidence="6">
    <location>
        <begin position="38"/>
        <end position="57"/>
    </location>
</feature>
<evidence type="ECO:0000256" key="2">
    <source>
        <dbReference type="ARBA" id="ARBA00022553"/>
    </source>
</evidence>
<accession>F0XRG9</accession>
<feature type="compositionally biased region" description="Acidic residues" evidence="6">
    <location>
        <begin position="814"/>
        <end position="828"/>
    </location>
</feature>
<dbReference type="Pfam" id="PF20222">
    <property type="entry name" value="DUF6581"/>
    <property type="match status" value="1"/>
</dbReference>
<dbReference type="GO" id="GO:0000127">
    <property type="term" value="C:transcription factor TFIIIC complex"/>
    <property type="evidence" value="ECO:0007669"/>
    <property type="project" value="InterPro"/>
</dbReference>
<reference evidence="9 10" key="1">
    <citation type="journal article" date="2011" name="Proc. Natl. Acad. Sci. U.S.A.">
        <title>Genome and transcriptome analyses of the mountain pine beetle-fungal symbiont Grosmannia clavigera, a lodgepole pine pathogen.</title>
        <authorList>
            <person name="DiGuistini S."/>
            <person name="Wang Y."/>
            <person name="Liao N.Y."/>
            <person name="Taylor G."/>
            <person name="Tanguay P."/>
            <person name="Feau N."/>
            <person name="Henrissat B."/>
            <person name="Chan S.K."/>
            <person name="Hesse-Orce U."/>
            <person name="Alamouti S.M."/>
            <person name="Tsui C.K.M."/>
            <person name="Docking R.T."/>
            <person name="Levasseur A."/>
            <person name="Haridas S."/>
            <person name="Robertson G."/>
            <person name="Birol I."/>
            <person name="Holt R.A."/>
            <person name="Marra M.A."/>
            <person name="Hamelin R.C."/>
            <person name="Hirst M."/>
            <person name="Jones S.J.M."/>
            <person name="Bohlmann J."/>
            <person name="Breuil C."/>
        </authorList>
    </citation>
    <scope>NUCLEOTIDE SEQUENCE [LARGE SCALE GENOMIC DNA]</scope>
    <source>
        <strain evidence="10">kw1407 / UAMH 11150</strain>
    </source>
</reference>
<dbReference type="eggNOG" id="ENOG502S2X2">
    <property type="taxonomic scope" value="Eukaryota"/>
</dbReference>
<evidence type="ECO:0000256" key="4">
    <source>
        <dbReference type="ARBA" id="ARBA00023163"/>
    </source>
</evidence>
<dbReference type="STRING" id="655863.F0XRG9"/>
<evidence type="ECO:0000259" key="7">
    <source>
        <dbReference type="Pfam" id="PF04182"/>
    </source>
</evidence>
<feature type="region of interest" description="Disordered" evidence="6">
    <location>
        <begin position="113"/>
        <end position="161"/>
    </location>
</feature>
<evidence type="ECO:0000259" key="8">
    <source>
        <dbReference type="Pfam" id="PF20222"/>
    </source>
</evidence>
<dbReference type="PANTHER" id="PTHR15180">
    <property type="entry name" value="GENERAL TRANSCRIPTION FACTOR 3C POLYPEPTIDE 1"/>
    <property type="match status" value="1"/>
</dbReference>
<dbReference type="GO" id="GO:0003677">
    <property type="term" value="F:DNA binding"/>
    <property type="evidence" value="ECO:0007669"/>
    <property type="project" value="UniProtKB-KW"/>
</dbReference>
<dbReference type="InterPro" id="IPR007309">
    <property type="entry name" value="TFIIIC_Bblock-bd"/>
</dbReference>
<sequence>MAKGLDDLINWLVEETAYAGEKGQSVAEFVAAVSRFSSRQQRRRARHGDRHGEKMGAAAAAAYADGLSSGETDMQLARKAWEWLMERPEILVGRGEPGSKGLSLDDVLALPEPVEPPLPVEAADKGKDKKKAPAKGSAASKRASTAATPPTSQLADEQAGTRPRLYATEQTIWYTVTGHDVDYKKIPPLEWKCLMGIASAKEHGILQGDLRALVNQDKRSVPKRTDFLATKGYAIKRTTIARGYRTSMLWLTEFAPVELPEAEDPSMTTSGGIDFSAAFLTKDLEPVPWRNRWTGESIEFASFGQTILAVTKAWGVIRLVDLKQKLGIHSRPWHMRTLARSCREFVASGVLRYVAAVRQDERRLFKDCINGVVGIGSALLPSWVPEKPLANLIYDTVRQAGPRGMTSPDICKATVGASFGRYMFSLMADLAKLGNQPEHLGRFQLRSAPVRTGKNNAYVFVASGMEEEEAQRSSTASQLVSERSDADPVADLSRRFGFVTRPDTTARQAEGRTLSELAGSVSTQGGSQRRHYHHRTIGRRQPMAGKAAQRKRQPHEGDETEAVNSSSANPPRKRGRPRKIPAPSEVEAPAPQPDEPDEPDEPYVLVGKPGSLNQGLRVDGRPKRSIVLVAKLDKLKDGGFLEGGGGYKAAESLSQEAAPAAVRRDWRAVLELGDSVVPEQPRREETPAAKVDAVAEVSAPGAVVSHYNGSPGRLTVDTSSLRLLFSFDRNTASKASDKAPLTIAVGSIVGDPSIRDAPGGAGEALVLQAREGDGRQESEPVWPFVFILDGADGNHKKAMALCSRLTELRKAAEDDKDDDETEDGDVGDDAAIAGTAASGRRQGRGLKKGKPTSGPKEYSCEKCGGTWKNLLGLQYHQTKARTSCNPNYAPPPIMEIKRKTRERRDKTHDREGDGSSLLSSPSAGRVRGESMGPARRLFGGSSRAVAPRGIVRNPALAVDRRTEPASSEKDNRPPQGENGQTDATAAAATAATAAFIRRRELESSSLEGEVANIDPRLRTPQVPKASMLPTGSVQFPLAAATAAAAAAARSSTPASKTASKTERLDGSSAAALTGFQMPLVRVTTRMTSFMLRSTRVAEIVKHLLRSSGGVFPSDRSLWYAVFGVYTKSFPGEDPPTLNVSRAVMKKLEAAKAVEEHTFGFRDAKGHFIYLRLLVSSGEDPKSDAARAMRQRMQESHPQPYVPAEFAPSDKDMAVLRVGQDKNDRDGRRLPTSVFDGLTSIRFLVPNTRLGDEVDEMEEGVKGVEDSMDYNVVDSQISHRVRLSHVTFTNLVVLRATVASRDVWPALSDGFFEKQADSQGVSFTMNGWLPGRTERLRDSLPQTVAECEQQLRGSVRIGRTVSTAAGRFFRDVERCRLWEMSPRGHQLLASGATVAPEHVFLHVGFGGEHRLATGSACPVLRWSERNQFGLASVPSGTPEEGERGAGSAGWSGRGGASGWGRGGGWGRGWTAGGRAAQLRQATYLASSRRELTGYPQTERDYLRGRATTTLDWSADETLIAAFVAIKTLIGGLSQAVDWGLLMRLFPERKLSGLRAFWSTARRERAAVVDGLAERFQQAFPEAYGRGELAAVLDYNNVLAYDWAGLVAWTLRLMRRGEADALPATREQLEGEYVVGGGQPQPLSSWREDYYHPTRSVWNRLQDAAGEAAVLSLDGPGLSTPAEAAAAMEAARAGGKAEQAAAARSALRHLVARSWLRALCATPHERYRPSRIKQKLLTLGAVGGDERQHSESPDTINRQLQAVIGELQNERVLRRTKSMVALGGRMYLLAEAYASTLDKAAQQDKFRQAAAFKRRLDHSFRADQTVELSPSTNDDGMVMALLNLQAHGRVAVEAVDAPCVPFGFEPGNYETRKFPKHYQRFRQRVVPTERYVYGEDEGEDEDGERLSLMDAPAPGPHGELPMWRDFFGVLDRSRFVRLASAVVFSMATRGGAVEPRQTAAHLRPVLEPFEVQMLIDWAVAVGILERGGGDECTVWHLSEWWWLLIGRMYEGLDGEETTASGEKGEHGEDGRGEDEDEDEDEMEVEVENEKEKENEDEDEDDGDEGPLADVGRSSRTDSWRVICGLD</sequence>
<feature type="region of interest" description="Disordered" evidence="6">
    <location>
        <begin position="1430"/>
        <end position="1455"/>
    </location>
</feature>
<dbReference type="Pfam" id="PF04182">
    <property type="entry name" value="B-block_TFIIIC"/>
    <property type="match status" value="1"/>
</dbReference>
<evidence type="ECO:0000256" key="3">
    <source>
        <dbReference type="ARBA" id="ARBA00023125"/>
    </source>
</evidence>
<keyword evidence="10" id="KW-1185">Reference proteome</keyword>
<proteinExistence type="predicted"/>
<feature type="region of interest" description="Disordered" evidence="6">
    <location>
        <begin position="811"/>
        <end position="859"/>
    </location>
</feature>
<dbReference type="EMBL" id="GL629807">
    <property type="protein sequence ID" value="EFW99715.1"/>
    <property type="molecule type" value="Genomic_DNA"/>
</dbReference>
<feature type="compositionally biased region" description="Low complexity" evidence="6">
    <location>
        <begin position="829"/>
        <end position="840"/>
    </location>
</feature>
<feature type="compositionally biased region" description="Basic residues" evidence="6">
    <location>
        <begin position="841"/>
        <end position="850"/>
    </location>
</feature>
<feature type="compositionally biased region" description="Basic and acidic residues" evidence="6">
    <location>
        <begin position="958"/>
        <end position="972"/>
    </location>
</feature>
<feature type="compositionally biased region" description="Basic residues" evidence="6">
    <location>
        <begin position="40"/>
        <end position="49"/>
    </location>
</feature>
<feature type="compositionally biased region" description="Polar residues" evidence="6">
    <location>
        <begin position="472"/>
        <end position="481"/>
    </location>
</feature>
<dbReference type="GO" id="GO:0006384">
    <property type="term" value="P:transcription initiation at RNA polymerase III promoter"/>
    <property type="evidence" value="ECO:0007669"/>
    <property type="project" value="InterPro"/>
</dbReference>
<dbReference type="OrthoDB" id="5403573at2759"/>
<evidence type="ECO:0000313" key="9">
    <source>
        <dbReference type="EMBL" id="EFW99715.1"/>
    </source>
</evidence>
<dbReference type="GO" id="GO:0042791">
    <property type="term" value="P:5S class rRNA transcription by RNA polymerase III"/>
    <property type="evidence" value="ECO:0007669"/>
    <property type="project" value="TreeGrafter"/>
</dbReference>
<dbReference type="InterPro" id="IPR046488">
    <property type="entry name" value="Sfc3/Tfc3_C"/>
</dbReference>
<comment type="subcellular location">
    <subcellularLocation>
        <location evidence="1">Nucleus</location>
    </subcellularLocation>
</comment>
<feature type="domain" description="Transcription factor tau subunit sfc3/Tfc3 C-terminal" evidence="8">
    <location>
        <begin position="1507"/>
        <end position="1950"/>
    </location>
</feature>
<keyword evidence="2" id="KW-0597">Phosphoprotein</keyword>
<dbReference type="HOGENOM" id="CLU_001132_0_0_1"/>
<feature type="region of interest" description="Disordered" evidence="6">
    <location>
        <begin position="2013"/>
        <end position="2084"/>
    </location>
</feature>
<protein>
    <submittedName>
        <fullName evidence="9">TFIIIC transcription initiation factor complex subunit</fullName>
    </submittedName>
</protein>
<keyword evidence="5" id="KW-0539">Nucleus</keyword>
<feature type="compositionally biased region" description="Acidic residues" evidence="6">
    <location>
        <begin position="2029"/>
        <end position="2044"/>
    </location>
</feature>
<dbReference type="Proteomes" id="UP000007796">
    <property type="component" value="Unassembled WGS sequence"/>
</dbReference>
<evidence type="ECO:0000256" key="1">
    <source>
        <dbReference type="ARBA" id="ARBA00004123"/>
    </source>
</evidence>
<feature type="compositionally biased region" description="Basic and acidic residues" evidence="6">
    <location>
        <begin position="902"/>
        <end position="913"/>
    </location>
</feature>
<feature type="compositionally biased region" description="Low complexity" evidence="6">
    <location>
        <begin position="134"/>
        <end position="151"/>
    </location>
</feature>
<feature type="compositionally biased region" description="Basic residues" evidence="6">
    <location>
        <begin position="528"/>
        <end position="538"/>
    </location>
</feature>